<dbReference type="PANTHER" id="PTHR10000:SF8">
    <property type="entry name" value="HAD SUPERFAMILY HYDROLASE-LIKE, TYPE 3"/>
    <property type="match status" value="1"/>
</dbReference>
<accession>A0ABV8LWY0</accession>
<dbReference type="PANTHER" id="PTHR10000">
    <property type="entry name" value="PHOSPHOSERINE PHOSPHATASE"/>
    <property type="match status" value="1"/>
</dbReference>
<organism evidence="1 2">
    <name type="scientific">Hamadaea flava</name>
    <dbReference type="NCBI Taxonomy" id="1742688"/>
    <lineage>
        <taxon>Bacteria</taxon>
        <taxon>Bacillati</taxon>
        <taxon>Actinomycetota</taxon>
        <taxon>Actinomycetes</taxon>
        <taxon>Micromonosporales</taxon>
        <taxon>Micromonosporaceae</taxon>
        <taxon>Hamadaea</taxon>
    </lineage>
</organism>
<keyword evidence="1" id="KW-0378">Hydrolase</keyword>
<comment type="caution">
    <text evidence="1">The sequence shown here is derived from an EMBL/GenBank/DDBJ whole genome shotgun (WGS) entry which is preliminary data.</text>
</comment>
<keyword evidence="2" id="KW-1185">Reference proteome</keyword>
<evidence type="ECO:0000313" key="1">
    <source>
        <dbReference type="EMBL" id="MFC4134886.1"/>
    </source>
</evidence>
<dbReference type="Gene3D" id="3.30.1240.10">
    <property type="match status" value="1"/>
</dbReference>
<dbReference type="InterPro" id="IPR000150">
    <property type="entry name" value="Cof"/>
</dbReference>
<sequence>MIVVVVDLDGTLLRTDATISTRTKAALAMTRAQGARVVIATGRPPRFTRVLAAEAGLTGVAVCANGAVVLDLGTGDVEVLAALTMPLAAAAAKVVAETMPGVAFAVETGEWAVTGPGWLRRASRETARQEARSLDDLWARDGSCVKLLAWTPAAVTDAVLDRLRRRLPELSVTYSGAAGMVEIAAAGVSKAAAVARLCERWGAVPADVVAFGDMPNDLPVLEWAGTSVAVANAHPLVLERAGRVTASNDDDGVAIVLEEMFAAEPDVVPSA</sequence>
<name>A0ABV8LWY0_9ACTN</name>
<dbReference type="InterPro" id="IPR023214">
    <property type="entry name" value="HAD_sf"/>
</dbReference>
<proteinExistence type="predicted"/>
<dbReference type="InterPro" id="IPR036412">
    <property type="entry name" value="HAD-like_sf"/>
</dbReference>
<dbReference type="EC" id="3.1.3.-" evidence="1"/>
<dbReference type="GO" id="GO:0016787">
    <property type="term" value="F:hydrolase activity"/>
    <property type="evidence" value="ECO:0007669"/>
    <property type="project" value="UniProtKB-KW"/>
</dbReference>
<evidence type="ECO:0000313" key="2">
    <source>
        <dbReference type="Proteomes" id="UP001595816"/>
    </source>
</evidence>
<protein>
    <submittedName>
        <fullName evidence="1">HAD family hydrolase</fullName>
        <ecNumber evidence="1">3.1.3.-</ecNumber>
    </submittedName>
</protein>
<gene>
    <name evidence="1" type="ORF">ACFOZ4_30110</name>
</gene>
<dbReference type="Gene3D" id="3.40.50.1000">
    <property type="entry name" value="HAD superfamily/HAD-like"/>
    <property type="match status" value="1"/>
</dbReference>
<dbReference type="RefSeq" id="WP_253763326.1">
    <property type="nucleotide sequence ID" value="NZ_JAMZDZ010000001.1"/>
</dbReference>
<dbReference type="NCBIfam" id="TIGR00099">
    <property type="entry name" value="Cof-subfamily"/>
    <property type="match status" value="1"/>
</dbReference>
<reference evidence="2" key="1">
    <citation type="journal article" date="2019" name="Int. J. Syst. Evol. Microbiol.">
        <title>The Global Catalogue of Microorganisms (GCM) 10K type strain sequencing project: providing services to taxonomists for standard genome sequencing and annotation.</title>
        <authorList>
            <consortium name="The Broad Institute Genomics Platform"/>
            <consortium name="The Broad Institute Genome Sequencing Center for Infectious Disease"/>
            <person name="Wu L."/>
            <person name="Ma J."/>
        </authorList>
    </citation>
    <scope>NUCLEOTIDE SEQUENCE [LARGE SCALE GENOMIC DNA]</scope>
    <source>
        <strain evidence="2">CGMCC 4.7289</strain>
    </source>
</reference>
<dbReference type="Pfam" id="PF08282">
    <property type="entry name" value="Hydrolase_3"/>
    <property type="match status" value="1"/>
</dbReference>
<dbReference type="Proteomes" id="UP001595816">
    <property type="component" value="Unassembled WGS sequence"/>
</dbReference>
<dbReference type="EMBL" id="JBHSAY010000017">
    <property type="protein sequence ID" value="MFC4134886.1"/>
    <property type="molecule type" value="Genomic_DNA"/>
</dbReference>
<dbReference type="SUPFAM" id="SSF56784">
    <property type="entry name" value="HAD-like"/>
    <property type="match status" value="1"/>
</dbReference>